<evidence type="ECO:0000313" key="2">
    <source>
        <dbReference type="EMBL" id="KAJ7627432.1"/>
    </source>
</evidence>
<dbReference type="Proteomes" id="UP001221142">
    <property type="component" value="Unassembled WGS sequence"/>
</dbReference>
<dbReference type="AlphaFoldDB" id="A0AAD7BQQ5"/>
<reference evidence="2" key="1">
    <citation type="submission" date="2023-03" db="EMBL/GenBank/DDBJ databases">
        <title>Massive genome expansion in bonnet fungi (Mycena s.s.) driven by repeated elements and novel gene families across ecological guilds.</title>
        <authorList>
            <consortium name="Lawrence Berkeley National Laboratory"/>
            <person name="Harder C.B."/>
            <person name="Miyauchi S."/>
            <person name="Viragh M."/>
            <person name="Kuo A."/>
            <person name="Thoen E."/>
            <person name="Andreopoulos B."/>
            <person name="Lu D."/>
            <person name="Skrede I."/>
            <person name="Drula E."/>
            <person name="Henrissat B."/>
            <person name="Morin E."/>
            <person name="Kohler A."/>
            <person name="Barry K."/>
            <person name="LaButti K."/>
            <person name="Morin E."/>
            <person name="Salamov A."/>
            <person name="Lipzen A."/>
            <person name="Mereny Z."/>
            <person name="Hegedus B."/>
            <person name="Baldrian P."/>
            <person name="Stursova M."/>
            <person name="Weitz H."/>
            <person name="Taylor A."/>
            <person name="Grigoriev I.V."/>
            <person name="Nagy L.G."/>
            <person name="Martin F."/>
            <person name="Kauserud H."/>
        </authorList>
    </citation>
    <scope>NUCLEOTIDE SEQUENCE</scope>
    <source>
        <strain evidence="2">9284</strain>
    </source>
</reference>
<feature type="compositionally biased region" description="Low complexity" evidence="1">
    <location>
        <begin position="25"/>
        <end position="42"/>
    </location>
</feature>
<organism evidence="2 3">
    <name type="scientific">Roridomyces roridus</name>
    <dbReference type="NCBI Taxonomy" id="1738132"/>
    <lineage>
        <taxon>Eukaryota</taxon>
        <taxon>Fungi</taxon>
        <taxon>Dikarya</taxon>
        <taxon>Basidiomycota</taxon>
        <taxon>Agaricomycotina</taxon>
        <taxon>Agaricomycetes</taxon>
        <taxon>Agaricomycetidae</taxon>
        <taxon>Agaricales</taxon>
        <taxon>Marasmiineae</taxon>
        <taxon>Mycenaceae</taxon>
        <taxon>Roridomyces</taxon>
    </lineage>
</organism>
<gene>
    <name evidence="2" type="ORF">FB45DRAFT_921353</name>
</gene>
<keyword evidence="3" id="KW-1185">Reference proteome</keyword>
<name>A0AAD7BQQ5_9AGAR</name>
<protein>
    <submittedName>
        <fullName evidence="2">Uncharacterized protein</fullName>
    </submittedName>
</protein>
<evidence type="ECO:0000313" key="3">
    <source>
        <dbReference type="Proteomes" id="UP001221142"/>
    </source>
</evidence>
<dbReference type="EMBL" id="JARKIF010000011">
    <property type="protein sequence ID" value="KAJ7627432.1"/>
    <property type="molecule type" value="Genomic_DNA"/>
</dbReference>
<feature type="region of interest" description="Disordered" evidence="1">
    <location>
        <begin position="19"/>
        <end position="51"/>
    </location>
</feature>
<comment type="caution">
    <text evidence="2">The sequence shown here is derived from an EMBL/GenBank/DDBJ whole genome shotgun (WGS) entry which is preliminary data.</text>
</comment>
<sequence length="150" mass="16645">MVTGLLDPDHHDHCRADSLSASVASMSGPKSMESSSSRRGSSQADTMREPPPCVVPKPCWQRALATLVGDICPGFHAQLYDYLCARHNGLWPLLSHLRYLYDPDPTTDPGTRIEMPRRRPLSITIGIHARTMCTHDYRGPPLVTCLHSAR</sequence>
<evidence type="ECO:0000256" key="1">
    <source>
        <dbReference type="SAM" id="MobiDB-lite"/>
    </source>
</evidence>
<proteinExistence type="predicted"/>
<accession>A0AAD7BQQ5</accession>